<gene>
    <name evidence="1" type="ORF">FGU65_01975</name>
</gene>
<dbReference type="EMBL" id="VCYH01000001">
    <property type="protein sequence ID" value="MDN7023676.1"/>
    <property type="molecule type" value="Genomic_DNA"/>
</dbReference>
<evidence type="ECO:0000313" key="1">
    <source>
        <dbReference type="EMBL" id="MDN7023676.1"/>
    </source>
</evidence>
<sequence>MKIYPSVLLVLALICLASGAGCTAAPADTGGGETVAKAEASAPVTLAPSGPHPVLAASIDGLQQAYRADGTCYYTATVTVANTGDAAGRNVVARFLLVDDESTIIRSTETEFLPRLGPGEKKRFTKDLNGECDRSYHLEIETTYDIS</sequence>
<dbReference type="Proteomes" id="UP001168338">
    <property type="component" value="Unassembled WGS sequence"/>
</dbReference>
<evidence type="ECO:0008006" key="3">
    <source>
        <dbReference type="Google" id="ProtNLM"/>
    </source>
</evidence>
<comment type="caution">
    <text evidence="1">The sequence shown here is derived from an EMBL/GenBank/DDBJ whole genome shotgun (WGS) entry which is preliminary data.</text>
</comment>
<protein>
    <recommendedName>
        <fullName evidence="3">DUF3426 domain-containing protein</fullName>
    </recommendedName>
</protein>
<accession>A0ABT8M6Y0</accession>
<keyword evidence="2" id="KW-1185">Reference proteome</keyword>
<dbReference type="RefSeq" id="WP_301662724.1">
    <property type="nucleotide sequence ID" value="NZ_VCYH01000001.1"/>
</dbReference>
<dbReference type="NCBIfam" id="NF038353">
    <property type="entry name" value="FxLYD_dom"/>
    <property type="match status" value="1"/>
</dbReference>
<dbReference type="PROSITE" id="PS51257">
    <property type="entry name" value="PROKAR_LIPOPROTEIN"/>
    <property type="match status" value="1"/>
</dbReference>
<reference evidence="1" key="1">
    <citation type="submission" date="2019-05" db="EMBL/GenBank/DDBJ databases">
        <title>Methanoculleus sp. FWC-SCC1, a methanogenic archaeon isolated from deep marine cold seep.</title>
        <authorList>
            <person name="Chen Y.-W."/>
            <person name="Chen S.-C."/>
            <person name="Teng N.-H."/>
            <person name="Lai M.-C."/>
        </authorList>
    </citation>
    <scope>NUCLEOTIDE SEQUENCE</scope>
    <source>
        <strain evidence="1">FWC-SCC1</strain>
    </source>
</reference>
<organism evidence="1 2">
    <name type="scientific">Methanoculleus frigidifontis</name>
    <dbReference type="NCBI Taxonomy" id="2584085"/>
    <lineage>
        <taxon>Archaea</taxon>
        <taxon>Methanobacteriati</taxon>
        <taxon>Methanobacteriota</taxon>
        <taxon>Stenosarchaea group</taxon>
        <taxon>Methanomicrobia</taxon>
        <taxon>Methanomicrobiales</taxon>
        <taxon>Methanomicrobiaceae</taxon>
        <taxon>Methanoculleus</taxon>
    </lineage>
</organism>
<proteinExistence type="predicted"/>
<dbReference type="InterPro" id="IPR047676">
    <property type="entry name" value="FxLYD_dom"/>
</dbReference>
<evidence type="ECO:0000313" key="2">
    <source>
        <dbReference type="Proteomes" id="UP001168338"/>
    </source>
</evidence>
<name>A0ABT8M6Y0_9EURY</name>